<dbReference type="Gene3D" id="3.40.50.300">
    <property type="entry name" value="P-loop containing nucleotide triphosphate hydrolases"/>
    <property type="match status" value="1"/>
</dbReference>
<dbReference type="Pfam" id="PF03976">
    <property type="entry name" value="PPK2"/>
    <property type="match status" value="1"/>
</dbReference>
<dbReference type="STRING" id="1477437.SAMN05444682_109190"/>
<dbReference type="InterPro" id="IPR022300">
    <property type="entry name" value="PPK2-rel_1"/>
</dbReference>
<evidence type="ECO:0000259" key="4">
    <source>
        <dbReference type="Pfam" id="PF03976"/>
    </source>
</evidence>
<dbReference type="Proteomes" id="UP000198670">
    <property type="component" value="Unassembled WGS sequence"/>
</dbReference>
<dbReference type="PANTHER" id="PTHR34383:SF3">
    <property type="entry name" value="POLYPHOSPHATE:AMP PHOSPHOTRANSFERASE"/>
    <property type="match status" value="1"/>
</dbReference>
<evidence type="ECO:0000313" key="5">
    <source>
        <dbReference type="EMBL" id="SFJ39716.1"/>
    </source>
</evidence>
<protein>
    <submittedName>
        <fullName evidence="5">Polyphosphate:nucleotide phosphotransferase, PPK2 family</fullName>
    </submittedName>
</protein>
<evidence type="ECO:0000313" key="6">
    <source>
        <dbReference type="Proteomes" id="UP000198670"/>
    </source>
</evidence>
<dbReference type="PANTHER" id="PTHR34383">
    <property type="entry name" value="POLYPHOSPHATE:AMP PHOSPHOTRANSFERASE-RELATED"/>
    <property type="match status" value="1"/>
</dbReference>
<dbReference type="InterPro" id="IPR016898">
    <property type="entry name" value="Polyphosphate_phosphotransfera"/>
</dbReference>
<dbReference type="PIRSF" id="PIRSF028756">
    <property type="entry name" value="PPK2_prd"/>
    <property type="match status" value="1"/>
</dbReference>
<keyword evidence="2 5" id="KW-0808">Transferase</keyword>
<keyword evidence="3" id="KW-0418">Kinase</keyword>
<dbReference type="RefSeq" id="WP_090629181.1">
    <property type="nucleotide sequence ID" value="NZ_FOQO01000009.1"/>
</dbReference>
<dbReference type="AlphaFoldDB" id="A0A1I3R376"/>
<dbReference type="GO" id="GO:0006797">
    <property type="term" value="P:polyphosphate metabolic process"/>
    <property type="evidence" value="ECO:0007669"/>
    <property type="project" value="InterPro"/>
</dbReference>
<evidence type="ECO:0000256" key="3">
    <source>
        <dbReference type="ARBA" id="ARBA00022777"/>
    </source>
</evidence>
<accession>A0A1I3R376</accession>
<dbReference type="NCBIfam" id="TIGR03709">
    <property type="entry name" value="PPK2_rel_1"/>
    <property type="match status" value="1"/>
</dbReference>
<dbReference type="GO" id="GO:0008976">
    <property type="term" value="F:polyphosphate kinase activity"/>
    <property type="evidence" value="ECO:0007669"/>
    <property type="project" value="InterPro"/>
</dbReference>
<sequence>MANVIEKFGVTSGESFNLENYKTDDSGSMEKKEALADLTDFQAELNEYQERLYAEDSQSLLIILQAMDAAGKDSAIEHVMSGVNPQGCQVFSFKQPTSNDYEHDFLWRHYKALPERGRIGIHNRSHYEYVLVCKVHPEYNLSERIPGYRNVADFDTDFWENRFESIRQFEAHLHRNGTKIIKFFLHVSKEEQKKRFLDRIEEKYKNWKFSATDVEERSHWNDYMNAYETAIAATATPASPWYIIPADKKWFARYAVGKIIVETLAQMEPEFPELPEGQKKKLKSYKQKLQEE</sequence>
<evidence type="ECO:0000256" key="2">
    <source>
        <dbReference type="ARBA" id="ARBA00022679"/>
    </source>
</evidence>
<comment type="similarity">
    <text evidence="1">Belongs to the polyphosphate kinase 2 (PPK2) family. Class I subfamily.</text>
</comment>
<dbReference type="EMBL" id="FOQO01000009">
    <property type="protein sequence ID" value="SFJ39716.1"/>
    <property type="molecule type" value="Genomic_DNA"/>
</dbReference>
<organism evidence="5 6">
    <name type="scientific">Parapedobacter indicus</name>
    <dbReference type="NCBI Taxonomy" id="1477437"/>
    <lineage>
        <taxon>Bacteria</taxon>
        <taxon>Pseudomonadati</taxon>
        <taxon>Bacteroidota</taxon>
        <taxon>Sphingobacteriia</taxon>
        <taxon>Sphingobacteriales</taxon>
        <taxon>Sphingobacteriaceae</taxon>
        <taxon>Parapedobacter</taxon>
    </lineage>
</organism>
<dbReference type="OrthoDB" id="9775224at2"/>
<proteinExistence type="inferred from homology"/>
<name>A0A1I3R376_9SPHI</name>
<evidence type="ECO:0000256" key="1">
    <source>
        <dbReference type="ARBA" id="ARBA00009924"/>
    </source>
</evidence>
<feature type="domain" description="Polyphosphate kinase-2-related" evidence="4">
    <location>
        <begin position="30"/>
        <end position="270"/>
    </location>
</feature>
<keyword evidence="6" id="KW-1185">Reference proteome</keyword>
<dbReference type="InterPro" id="IPR027417">
    <property type="entry name" value="P-loop_NTPase"/>
</dbReference>
<dbReference type="InterPro" id="IPR022488">
    <property type="entry name" value="PPK2-related"/>
</dbReference>
<reference evidence="5 6" key="1">
    <citation type="submission" date="2016-10" db="EMBL/GenBank/DDBJ databases">
        <authorList>
            <person name="de Groot N.N."/>
        </authorList>
    </citation>
    <scope>NUCLEOTIDE SEQUENCE [LARGE SCALE GENOMIC DNA]</scope>
    <source>
        <strain evidence="5 6">RK1</strain>
    </source>
</reference>
<dbReference type="SUPFAM" id="SSF52540">
    <property type="entry name" value="P-loop containing nucleoside triphosphate hydrolases"/>
    <property type="match status" value="1"/>
</dbReference>
<gene>
    <name evidence="5" type="ORF">SAMN05444682_109190</name>
</gene>